<name>A0A6P9EPG2_JUGRE</name>
<reference evidence="2" key="1">
    <citation type="submission" date="2025-08" db="UniProtKB">
        <authorList>
            <consortium name="RefSeq"/>
        </authorList>
    </citation>
    <scope>IDENTIFICATION</scope>
    <source>
        <tissue evidence="2">Leaves</tissue>
    </source>
</reference>
<evidence type="ECO:0000313" key="1">
    <source>
        <dbReference type="Proteomes" id="UP000235220"/>
    </source>
</evidence>
<dbReference type="Gramene" id="Jr08_18300_p1">
    <property type="protein sequence ID" value="cds.Jr08_18300_p1"/>
    <property type="gene ID" value="Jr08_18300"/>
</dbReference>
<dbReference type="InterPro" id="IPR005299">
    <property type="entry name" value="MeTrfase_7"/>
</dbReference>
<proteinExistence type="predicted"/>
<evidence type="ECO:0000313" key="2">
    <source>
        <dbReference type="RefSeq" id="XP_035549479.1"/>
    </source>
</evidence>
<accession>A0A6P9EPG2</accession>
<dbReference type="Gene3D" id="1.10.1200.270">
    <property type="entry name" value="Methyltransferase, alpha-helical capping domain"/>
    <property type="match status" value="1"/>
</dbReference>
<dbReference type="InterPro" id="IPR029063">
    <property type="entry name" value="SAM-dependent_MTases_sf"/>
</dbReference>
<dbReference type="Pfam" id="PF03492">
    <property type="entry name" value="Methyltransf_7"/>
    <property type="match status" value="1"/>
</dbReference>
<dbReference type="RefSeq" id="XP_035549479.1">
    <property type="nucleotide sequence ID" value="XM_035693586.1"/>
</dbReference>
<organism evidence="1 2">
    <name type="scientific">Juglans regia</name>
    <name type="common">English walnut</name>
    <dbReference type="NCBI Taxonomy" id="51240"/>
    <lineage>
        <taxon>Eukaryota</taxon>
        <taxon>Viridiplantae</taxon>
        <taxon>Streptophyta</taxon>
        <taxon>Embryophyta</taxon>
        <taxon>Tracheophyta</taxon>
        <taxon>Spermatophyta</taxon>
        <taxon>Magnoliopsida</taxon>
        <taxon>eudicotyledons</taxon>
        <taxon>Gunneridae</taxon>
        <taxon>Pentapetalae</taxon>
        <taxon>rosids</taxon>
        <taxon>fabids</taxon>
        <taxon>Fagales</taxon>
        <taxon>Juglandaceae</taxon>
        <taxon>Juglans</taxon>
    </lineage>
</organism>
<dbReference type="GeneID" id="108988608"/>
<protein>
    <submittedName>
        <fullName evidence="2">Salicylate carboxymethyltransferase-like isoform X1</fullName>
    </submittedName>
</protein>
<dbReference type="OrthoDB" id="1523883at2759"/>
<dbReference type="KEGG" id="jre:108988608"/>
<dbReference type="InterPro" id="IPR042086">
    <property type="entry name" value="MeTrfase_capping"/>
</dbReference>
<dbReference type="PANTHER" id="PTHR31009">
    <property type="entry name" value="S-ADENOSYL-L-METHIONINE:CARBOXYL METHYLTRANSFERASE FAMILY PROTEIN"/>
    <property type="match status" value="1"/>
</dbReference>
<dbReference type="Proteomes" id="UP000235220">
    <property type="component" value="Chromosome 8"/>
</dbReference>
<keyword evidence="1" id="KW-1185">Reference proteome</keyword>
<dbReference type="GO" id="GO:0032259">
    <property type="term" value="P:methylation"/>
    <property type="evidence" value="ECO:0000318"/>
    <property type="project" value="GO_Central"/>
</dbReference>
<dbReference type="AlphaFoldDB" id="A0A6P9EPG2"/>
<sequence>MEVGQVLHMNAGTGETSYSNNSHLQKKVISMTMPIIEEAMTNLYSSTSPSSLVIADLGCSSGHNSLFVVSELIKIVEKLRQKSGHQSPEIQVLLNDLPGNDFNTIFKSLPSFQKNLSSQLESKDAGPYFFSGVPGSFYGRLFMRKSLHFLHSSYSLHWLSQVPEQIENNKRNIYMASTSPPNVPKAYHSQFQRDFSTFLKCRAEEMVTGGRMVLTFMGRKSEDPTKKDGSNSMWELLAMALNDMLSKGLINEEKMDSFNIPHYTPSLSEVKSEIVEEGSFSIDRLEFSEINRSTYYKEYNHSNISEIAANSIRAVAESLLVSHFGDGIIEKVFSRYKEILSEHISQDQILLGITNLIISMTKK</sequence>
<dbReference type="SUPFAM" id="SSF53335">
    <property type="entry name" value="S-adenosyl-L-methionine-dependent methyltransferases"/>
    <property type="match status" value="1"/>
</dbReference>
<dbReference type="Gene3D" id="3.40.50.150">
    <property type="entry name" value="Vaccinia Virus protein VP39"/>
    <property type="match status" value="1"/>
</dbReference>
<dbReference type="GO" id="GO:0008757">
    <property type="term" value="F:S-adenosylmethionine-dependent methyltransferase activity"/>
    <property type="evidence" value="ECO:0000318"/>
    <property type="project" value="GO_Central"/>
</dbReference>
<gene>
    <name evidence="2" type="primary">LOC108988608</name>
</gene>